<dbReference type="PROSITE" id="PS00211">
    <property type="entry name" value="ABC_TRANSPORTER_1"/>
    <property type="match status" value="1"/>
</dbReference>
<evidence type="ECO:0000313" key="7">
    <source>
        <dbReference type="EMBL" id="TVY99839.1"/>
    </source>
</evidence>
<evidence type="ECO:0000256" key="5">
    <source>
        <dbReference type="ARBA" id="ARBA00022970"/>
    </source>
</evidence>
<dbReference type="GO" id="GO:0015807">
    <property type="term" value="P:L-amino acid transport"/>
    <property type="evidence" value="ECO:0007669"/>
    <property type="project" value="TreeGrafter"/>
</dbReference>
<dbReference type="Proteomes" id="UP000460272">
    <property type="component" value="Unassembled WGS sequence"/>
</dbReference>
<dbReference type="EMBL" id="RPFW01000011">
    <property type="protein sequence ID" value="TVY99839.1"/>
    <property type="molecule type" value="Genomic_DNA"/>
</dbReference>
<dbReference type="InterPro" id="IPR027417">
    <property type="entry name" value="P-loop_NTPase"/>
</dbReference>
<dbReference type="CDD" id="cd03224">
    <property type="entry name" value="ABC_TM1139_LivF_branched"/>
    <property type="match status" value="1"/>
</dbReference>
<dbReference type="PANTHER" id="PTHR43820:SF6">
    <property type="entry name" value="ABC TRANSPORTER ATP-BINDING PROTEIN"/>
    <property type="match status" value="1"/>
</dbReference>
<dbReference type="PROSITE" id="PS50893">
    <property type="entry name" value="ABC_TRANSPORTER_2"/>
    <property type="match status" value="1"/>
</dbReference>
<feature type="domain" description="ABC transporter" evidence="6">
    <location>
        <begin position="7"/>
        <end position="239"/>
    </location>
</feature>
<keyword evidence="8" id="KW-1185">Reference proteome</keyword>
<keyword evidence="5" id="KW-0029">Amino-acid transport</keyword>
<dbReference type="PANTHER" id="PTHR43820">
    <property type="entry name" value="HIGH-AFFINITY BRANCHED-CHAIN AMINO ACID TRANSPORT ATP-BINDING PROTEIN LIVF"/>
    <property type="match status" value="1"/>
</dbReference>
<organism evidence="7 8">
    <name type="scientific">Trebonia kvetii</name>
    <dbReference type="NCBI Taxonomy" id="2480626"/>
    <lineage>
        <taxon>Bacteria</taxon>
        <taxon>Bacillati</taxon>
        <taxon>Actinomycetota</taxon>
        <taxon>Actinomycetes</taxon>
        <taxon>Streptosporangiales</taxon>
        <taxon>Treboniaceae</taxon>
        <taxon>Trebonia</taxon>
    </lineage>
</organism>
<dbReference type="Gene3D" id="3.40.50.300">
    <property type="entry name" value="P-loop containing nucleotide triphosphate hydrolases"/>
    <property type="match status" value="1"/>
</dbReference>
<evidence type="ECO:0000256" key="2">
    <source>
        <dbReference type="ARBA" id="ARBA00022448"/>
    </source>
</evidence>
<keyword evidence="4 7" id="KW-0067">ATP-binding</keyword>
<reference evidence="7 8" key="1">
    <citation type="submission" date="2018-11" db="EMBL/GenBank/DDBJ databases">
        <title>Trebonia kvetii gen.nov., sp.nov., a novel acidophilic actinobacterium, and proposal of the new actinobacterial family Treboniaceae fam. nov.</title>
        <authorList>
            <person name="Rapoport D."/>
            <person name="Sagova-Mareckova M."/>
            <person name="Sedlacek I."/>
            <person name="Provaznik J."/>
            <person name="Kralova S."/>
            <person name="Pavlinic D."/>
            <person name="Benes V."/>
            <person name="Kopecky J."/>
        </authorList>
    </citation>
    <scope>NUCLEOTIDE SEQUENCE [LARGE SCALE GENOMIC DNA]</scope>
    <source>
        <strain evidence="7 8">15Tr583</strain>
    </source>
</reference>
<comment type="caution">
    <text evidence="7">The sequence shown here is derived from an EMBL/GenBank/DDBJ whole genome shotgun (WGS) entry which is preliminary data.</text>
</comment>
<dbReference type="SUPFAM" id="SSF52540">
    <property type="entry name" value="P-loop containing nucleoside triphosphate hydrolases"/>
    <property type="match status" value="1"/>
</dbReference>
<comment type="similarity">
    <text evidence="1">Belongs to the ABC transporter superfamily.</text>
</comment>
<accession>A0A6P2BLN2</accession>
<evidence type="ECO:0000256" key="3">
    <source>
        <dbReference type="ARBA" id="ARBA00022741"/>
    </source>
</evidence>
<dbReference type="RefSeq" id="WP_145861947.1">
    <property type="nucleotide sequence ID" value="NZ_RPFW01000011.1"/>
</dbReference>
<dbReference type="InterPro" id="IPR003593">
    <property type="entry name" value="AAA+_ATPase"/>
</dbReference>
<evidence type="ECO:0000256" key="1">
    <source>
        <dbReference type="ARBA" id="ARBA00005417"/>
    </source>
</evidence>
<evidence type="ECO:0000256" key="4">
    <source>
        <dbReference type="ARBA" id="ARBA00022840"/>
    </source>
</evidence>
<dbReference type="OrthoDB" id="9776369at2"/>
<dbReference type="SMART" id="SM00382">
    <property type="entry name" value="AAA"/>
    <property type="match status" value="1"/>
</dbReference>
<gene>
    <name evidence="7" type="ORF">EAS64_40030</name>
</gene>
<dbReference type="InterPro" id="IPR017871">
    <property type="entry name" value="ABC_transporter-like_CS"/>
</dbReference>
<proteinExistence type="inferred from homology"/>
<evidence type="ECO:0000313" key="8">
    <source>
        <dbReference type="Proteomes" id="UP000460272"/>
    </source>
</evidence>
<sequence length="244" mass="25813">MSGEPLLAMDGVVAGYGGGDVLRGVTFGVPEGAITCVVGPNGAGKSTVMRVISGLLRPRLGTVTLRGEKLNGKTPRQILDLGVVQVTQNHSLFKDMTVHENIDLGGYTIKDRSTVGKRIDAVYDLFPQVRGWAGMKAGSLSGGQQRLVEFARALMLDPVLILLDEPSMGLSPLVLKSVFDAARQMNASGATVLLVEQNARAGLKLSQHGVVMENGTVRLAGTGREVLEHPEIGELYLGGTVKKI</sequence>
<dbReference type="GO" id="GO:0005524">
    <property type="term" value="F:ATP binding"/>
    <property type="evidence" value="ECO:0007669"/>
    <property type="project" value="UniProtKB-KW"/>
</dbReference>
<dbReference type="GO" id="GO:0016887">
    <property type="term" value="F:ATP hydrolysis activity"/>
    <property type="evidence" value="ECO:0007669"/>
    <property type="project" value="InterPro"/>
</dbReference>
<dbReference type="InterPro" id="IPR052156">
    <property type="entry name" value="BCAA_Transport_ATP-bd_LivF"/>
</dbReference>
<dbReference type="InterPro" id="IPR003439">
    <property type="entry name" value="ABC_transporter-like_ATP-bd"/>
</dbReference>
<name>A0A6P2BLN2_9ACTN</name>
<keyword evidence="3" id="KW-0547">Nucleotide-binding</keyword>
<evidence type="ECO:0000259" key="6">
    <source>
        <dbReference type="PROSITE" id="PS50893"/>
    </source>
</evidence>
<keyword evidence="2" id="KW-0813">Transport</keyword>
<protein>
    <submittedName>
        <fullName evidence="7">ABC transporter ATP-binding protein</fullName>
    </submittedName>
</protein>
<dbReference type="GO" id="GO:0015658">
    <property type="term" value="F:branched-chain amino acid transmembrane transporter activity"/>
    <property type="evidence" value="ECO:0007669"/>
    <property type="project" value="TreeGrafter"/>
</dbReference>
<dbReference type="Pfam" id="PF00005">
    <property type="entry name" value="ABC_tran"/>
    <property type="match status" value="1"/>
</dbReference>
<dbReference type="AlphaFoldDB" id="A0A6P2BLN2"/>